<dbReference type="Proteomes" id="UP001165121">
    <property type="component" value="Unassembled WGS sequence"/>
</dbReference>
<organism evidence="1 2">
    <name type="scientific">Phytophthora fragariaefolia</name>
    <dbReference type="NCBI Taxonomy" id="1490495"/>
    <lineage>
        <taxon>Eukaryota</taxon>
        <taxon>Sar</taxon>
        <taxon>Stramenopiles</taxon>
        <taxon>Oomycota</taxon>
        <taxon>Peronosporomycetes</taxon>
        <taxon>Peronosporales</taxon>
        <taxon>Peronosporaceae</taxon>
        <taxon>Phytophthora</taxon>
    </lineage>
</organism>
<gene>
    <name evidence="1" type="ORF">Pfra01_002295700</name>
</gene>
<keyword evidence="2" id="KW-1185">Reference proteome</keyword>
<reference evidence="1" key="1">
    <citation type="submission" date="2023-04" db="EMBL/GenBank/DDBJ databases">
        <title>Phytophthora fragariaefolia NBRC 109709.</title>
        <authorList>
            <person name="Ichikawa N."/>
            <person name="Sato H."/>
            <person name="Tonouchi N."/>
        </authorList>
    </citation>
    <scope>NUCLEOTIDE SEQUENCE</scope>
    <source>
        <strain evidence="1">NBRC 109709</strain>
    </source>
</reference>
<dbReference type="EMBL" id="BSXT01003631">
    <property type="protein sequence ID" value="GMF54875.1"/>
    <property type="molecule type" value="Genomic_DNA"/>
</dbReference>
<evidence type="ECO:0000313" key="1">
    <source>
        <dbReference type="EMBL" id="GMF54875.1"/>
    </source>
</evidence>
<name>A0A9W6Y776_9STRA</name>
<sequence length="151" mass="16769">MNGIQSSLAAVVNNANSMNAIDERPECWDVVYSSEVSALFSLFPPFKYECCALLLLQPLILSRKYDTFLLKCHHLKRNVECNFNAAETNGATSVTPLKQRVDARNGVTYLQGEHYCIDAVYIGVIPRFLVGATSIIGRIKSIMDALSFFAN</sequence>
<protein>
    <submittedName>
        <fullName evidence="1">Unnamed protein product</fullName>
    </submittedName>
</protein>
<dbReference type="AlphaFoldDB" id="A0A9W6Y776"/>
<comment type="caution">
    <text evidence="1">The sequence shown here is derived from an EMBL/GenBank/DDBJ whole genome shotgun (WGS) entry which is preliminary data.</text>
</comment>
<evidence type="ECO:0000313" key="2">
    <source>
        <dbReference type="Proteomes" id="UP001165121"/>
    </source>
</evidence>
<accession>A0A9W6Y776</accession>
<proteinExistence type="predicted"/>